<keyword evidence="4" id="KW-0443">Lipid metabolism</keyword>
<dbReference type="FunFam" id="3.30.300.30:FF:000008">
    <property type="entry name" value="2,3-dihydroxybenzoate-AMP ligase"/>
    <property type="match status" value="1"/>
</dbReference>
<comment type="similarity">
    <text evidence="1">Belongs to the ATP-dependent AMP-binding enzyme family.</text>
</comment>
<dbReference type="Pfam" id="PF13193">
    <property type="entry name" value="AMP-binding_C"/>
    <property type="match status" value="1"/>
</dbReference>
<dbReference type="InterPro" id="IPR020845">
    <property type="entry name" value="AMP-binding_CS"/>
</dbReference>
<gene>
    <name evidence="5" type="ORF">SAMN05421630_11457</name>
</gene>
<dbReference type="GO" id="GO:0006631">
    <property type="term" value="P:fatty acid metabolic process"/>
    <property type="evidence" value="ECO:0007669"/>
    <property type="project" value="UniProtKB-KW"/>
</dbReference>
<dbReference type="PANTHER" id="PTHR43859:SF4">
    <property type="entry name" value="BUTANOATE--COA LIGASE AAE1-RELATED"/>
    <property type="match status" value="1"/>
</dbReference>
<dbReference type="GO" id="GO:0016874">
    <property type="term" value="F:ligase activity"/>
    <property type="evidence" value="ECO:0007669"/>
    <property type="project" value="UniProtKB-KW"/>
</dbReference>
<dbReference type="EMBL" id="FMZE01000014">
    <property type="protein sequence ID" value="SDD90071.1"/>
    <property type="molecule type" value="Genomic_DNA"/>
</dbReference>
<dbReference type="InterPro" id="IPR045851">
    <property type="entry name" value="AMP-bd_C_sf"/>
</dbReference>
<dbReference type="InterPro" id="IPR042099">
    <property type="entry name" value="ANL_N_sf"/>
</dbReference>
<dbReference type="OrthoDB" id="9803968at2"/>
<dbReference type="InterPro" id="IPR025110">
    <property type="entry name" value="AMP-bd_C"/>
</dbReference>
<dbReference type="InterPro" id="IPR000873">
    <property type="entry name" value="AMP-dep_synth/lig_dom"/>
</dbReference>
<evidence type="ECO:0000256" key="1">
    <source>
        <dbReference type="ARBA" id="ARBA00006432"/>
    </source>
</evidence>
<protein>
    <submittedName>
        <fullName evidence="5">Fatty-acyl-CoA synthase</fullName>
    </submittedName>
</protein>
<dbReference type="Gene3D" id="3.30.300.30">
    <property type="match status" value="1"/>
</dbReference>
<dbReference type="Pfam" id="PF00501">
    <property type="entry name" value="AMP-binding"/>
    <property type="match status" value="1"/>
</dbReference>
<organism evidence="5 6">
    <name type="scientific">Prauserella marina</name>
    <dbReference type="NCBI Taxonomy" id="530584"/>
    <lineage>
        <taxon>Bacteria</taxon>
        <taxon>Bacillati</taxon>
        <taxon>Actinomycetota</taxon>
        <taxon>Actinomycetes</taxon>
        <taxon>Pseudonocardiales</taxon>
        <taxon>Pseudonocardiaceae</taxon>
        <taxon>Prauserella</taxon>
    </lineage>
</organism>
<name>A0A222VK93_9PSEU</name>
<evidence type="ECO:0000313" key="6">
    <source>
        <dbReference type="Proteomes" id="UP000199494"/>
    </source>
</evidence>
<proteinExistence type="inferred from homology"/>
<dbReference type="CDD" id="cd12118">
    <property type="entry name" value="ttLC_FACS_AEE21_like"/>
    <property type="match status" value="1"/>
</dbReference>
<dbReference type="PANTHER" id="PTHR43859">
    <property type="entry name" value="ACYL-ACTIVATING ENZYME"/>
    <property type="match status" value="1"/>
</dbReference>
<evidence type="ECO:0000256" key="2">
    <source>
        <dbReference type="ARBA" id="ARBA00022598"/>
    </source>
</evidence>
<dbReference type="STRING" id="530584.SAMN05421630_11457"/>
<keyword evidence="3" id="KW-0276">Fatty acid metabolism</keyword>
<accession>A0A222VK93</accession>
<dbReference type="PROSITE" id="PS00455">
    <property type="entry name" value="AMP_BINDING"/>
    <property type="match status" value="1"/>
</dbReference>
<dbReference type="Proteomes" id="UP000199494">
    <property type="component" value="Unassembled WGS sequence"/>
</dbReference>
<dbReference type="AlphaFoldDB" id="A0A222VK93"/>
<dbReference type="SUPFAM" id="SSF56801">
    <property type="entry name" value="Acetyl-CoA synthetase-like"/>
    <property type="match status" value="1"/>
</dbReference>
<dbReference type="KEGG" id="pmad:BAY61_04215"/>
<keyword evidence="6" id="KW-1185">Reference proteome</keyword>
<evidence type="ECO:0000313" key="5">
    <source>
        <dbReference type="EMBL" id="SDD90071.1"/>
    </source>
</evidence>
<keyword evidence="2" id="KW-0436">Ligase</keyword>
<evidence type="ECO:0000256" key="4">
    <source>
        <dbReference type="ARBA" id="ARBA00023098"/>
    </source>
</evidence>
<reference evidence="5 6" key="1">
    <citation type="submission" date="2016-10" db="EMBL/GenBank/DDBJ databases">
        <authorList>
            <person name="de Groot N.N."/>
        </authorList>
    </citation>
    <scope>NUCLEOTIDE SEQUENCE [LARGE SCALE GENOMIC DNA]</scope>
    <source>
        <strain evidence="5 6">CGMCC 4.5506</strain>
    </source>
</reference>
<sequence>MGAADDTWYTPLTPLAFLERSAEVFADKVAISYGDRKVSYREFADEVTRVAHGLRAAGVGPGDRVAYLLPNIPEMLVAHFAVPLAGGVLVAINTRLAPAEIRYILEHSGAKVLVVDSALHRSLPERSPVTEIVTVTDPATGVAPDPAVGGISYAGLLALGGDEPLPWTVADERSTISINYTSGTTGRPKGVMYHHRGAYLNSLAEVIHSAHSPGSRYLWTLPMFHCNGWCTPWAVTAAGGTHVCLRAIDAGEIWRLLDEEGVTHLNGAPTVLNTIANHDGAHPLSREVVVTTAGAPPSPTVIKRMSALGARLVHVYGLTETYGPYTVCEWQDGWLRLDVEERSGLLARQGVGMVVTDGVRVVADDMTDVPRDGVTMGEVVMRGNNVMSGYFGDPEATAHAFRGGWFHSGDLGVWHPDGYIELRDRAKDIIVSGGENISTIEVEAALDSHPAVLEVAVVGVPHEKWGERPKAYVVLRKDPESAGTTEEELLGHVRGLIAGYKVPEVVEFVAELPKTSTGKIQKFQLRERDWAGQATRVKG</sequence>
<dbReference type="RefSeq" id="WP_091810384.1">
    <property type="nucleotide sequence ID" value="NZ_CP016353.1"/>
</dbReference>
<evidence type="ECO:0000256" key="3">
    <source>
        <dbReference type="ARBA" id="ARBA00022832"/>
    </source>
</evidence>
<dbReference type="Gene3D" id="3.40.50.12780">
    <property type="entry name" value="N-terminal domain of ligase-like"/>
    <property type="match status" value="1"/>
</dbReference>